<dbReference type="InterPro" id="IPR036097">
    <property type="entry name" value="HisK_dim/P_sf"/>
</dbReference>
<dbReference type="SMART" id="SM00086">
    <property type="entry name" value="PAC"/>
    <property type="match status" value="3"/>
</dbReference>
<accession>A0A4P8IU95</accession>
<dbReference type="CDD" id="cd00082">
    <property type="entry name" value="HisKA"/>
    <property type="match status" value="1"/>
</dbReference>
<dbReference type="GO" id="GO:0000155">
    <property type="term" value="F:phosphorelay sensor kinase activity"/>
    <property type="evidence" value="ECO:0007669"/>
    <property type="project" value="InterPro"/>
</dbReference>
<dbReference type="CDD" id="cd00130">
    <property type="entry name" value="PAS"/>
    <property type="match status" value="2"/>
</dbReference>
<evidence type="ECO:0000313" key="10">
    <source>
        <dbReference type="EMBL" id="QCP52662.1"/>
    </source>
</evidence>
<dbReference type="Pfam" id="PF08447">
    <property type="entry name" value="PAS_3"/>
    <property type="match status" value="3"/>
</dbReference>
<dbReference type="InterPro" id="IPR005467">
    <property type="entry name" value="His_kinase_dom"/>
</dbReference>
<name>A0A4P8IU95_9BURK</name>
<dbReference type="AlphaFoldDB" id="A0A4P8IU95"/>
<dbReference type="InterPro" id="IPR035965">
    <property type="entry name" value="PAS-like_dom_sf"/>
</dbReference>
<keyword evidence="4" id="KW-0808">Transferase</keyword>
<organism evidence="10 11">
    <name type="scientific">Trinickia violacea</name>
    <dbReference type="NCBI Taxonomy" id="2571746"/>
    <lineage>
        <taxon>Bacteria</taxon>
        <taxon>Pseudomonadati</taxon>
        <taxon>Pseudomonadota</taxon>
        <taxon>Betaproteobacteria</taxon>
        <taxon>Burkholderiales</taxon>
        <taxon>Burkholderiaceae</taxon>
        <taxon>Trinickia</taxon>
    </lineage>
</organism>
<dbReference type="Gene3D" id="3.30.450.20">
    <property type="entry name" value="PAS domain"/>
    <property type="match status" value="3"/>
</dbReference>
<evidence type="ECO:0000259" key="9">
    <source>
        <dbReference type="PROSITE" id="PS50113"/>
    </source>
</evidence>
<dbReference type="SMART" id="SM00387">
    <property type="entry name" value="HATPase_c"/>
    <property type="match status" value="1"/>
</dbReference>
<evidence type="ECO:0000256" key="5">
    <source>
        <dbReference type="ARBA" id="ARBA00022777"/>
    </source>
</evidence>
<reference evidence="10 11" key="1">
    <citation type="submission" date="2019-05" db="EMBL/GenBank/DDBJ databases">
        <title>Burkholderia sp. DHOD12, isolated from subtropical forest soil.</title>
        <authorList>
            <person name="Gao Z.-H."/>
            <person name="Qiu L.-H."/>
        </authorList>
    </citation>
    <scope>NUCLEOTIDE SEQUENCE [LARGE SCALE GENOMIC DNA]</scope>
    <source>
        <strain evidence="10 11">DHOD12</strain>
    </source>
</reference>
<dbReference type="InterPro" id="IPR000014">
    <property type="entry name" value="PAS"/>
</dbReference>
<evidence type="ECO:0000259" key="7">
    <source>
        <dbReference type="PROSITE" id="PS50109"/>
    </source>
</evidence>
<dbReference type="NCBIfam" id="TIGR00229">
    <property type="entry name" value="sensory_box"/>
    <property type="match status" value="2"/>
</dbReference>
<dbReference type="InterPro" id="IPR036890">
    <property type="entry name" value="HATPase_C_sf"/>
</dbReference>
<dbReference type="SUPFAM" id="SSF47384">
    <property type="entry name" value="Homodimeric domain of signal transducing histidine kinase"/>
    <property type="match status" value="1"/>
</dbReference>
<evidence type="ECO:0000256" key="6">
    <source>
        <dbReference type="SAM" id="MobiDB-lite"/>
    </source>
</evidence>
<dbReference type="SUPFAM" id="SSF55785">
    <property type="entry name" value="PYP-like sensor domain (PAS domain)"/>
    <property type="match status" value="3"/>
</dbReference>
<dbReference type="Gene3D" id="1.10.287.130">
    <property type="match status" value="1"/>
</dbReference>
<dbReference type="PROSITE" id="PS50113">
    <property type="entry name" value="PAC"/>
    <property type="match status" value="3"/>
</dbReference>
<dbReference type="KEGG" id="tvl:FAZ95_26300"/>
<evidence type="ECO:0000256" key="2">
    <source>
        <dbReference type="ARBA" id="ARBA00012438"/>
    </source>
</evidence>
<evidence type="ECO:0000256" key="4">
    <source>
        <dbReference type="ARBA" id="ARBA00022679"/>
    </source>
</evidence>
<dbReference type="Pfam" id="PF02518">
    <property type="entry name" value="HATPase_c"/>
    <property type="match status" value="1"/>
</dbReference>
<dbReference type="InterPro" id="IPR052162">
    <property type="entry name" value="Sensor_kinase/Photoreceptor"/>
</dbReference>
<evidence type="ECO:0000313" key="11">
    <source>
        <dbReference type="Proteomes" id="UP000298656"/>
    </source>
</evidence>
<keyword evidence="5" id="KW-0418">Kinase</keyword>
<evidence type="ECO:0000256" key="3">
    <source>
        <dbReference type="ARBA" id="ARBA00022553"/>
    </source>
</evidence>
<gene>
    <name evidence="10" type="ORF">FAZ95_26300</name>
</gene>
<evidence type="ECO:0000259" key="8">
    <source>
        <dbReference type="PROSITE" id="PS50112"/>
    </source>
</evidence>
<proteinExistence type="predicted"/>
<feature type="domain" description="PAS" evidence="8">
    <location>
        <begin position="127"/>
        <end position="197"/>
    </location>
</feature>
<feature type="domain" description="PAC" evidence="9">
    <location>
        <begin position="200"/>
        <end position="252"/>
    </location>
</feature>
<dbReference type="Gene3D" id="2.10.70.100">
    <property type="match status" value="1"/>
</dbReference>
<dbReference type="OrthoDB" id="8872837at2"/>
<dbReference type="Gene3D" id="3.30.450.40">
    <property type="match status" value="1"/>
</dbReference>
<dbReference type="InterPro" id="IPR003018">
    <property type="entry name" value="GAF"/>
</dbReference>
<dbReference type="FunFam" id="3.30.450.20:FF:000099">
    <property type="entry name" value="Sensory box sensor histidine kinase"/>
    <property type="match status" value="1"/>
</dbReference>
<dbReference type="PROSITE" id="PS50112">
    <property type="entry name" value="PAS"/>
    <property type="match status" value="2"/>
</dbReference>
<dbReference type="InterPro" id="IPR004358">
    <property type="entry name" value="Sig_transdc_His_kin-like_C"/>
</dbReference>
<dbReference type="RefSeq" id="WP_137335433.1">
    <property type="nucleotide sequence ID" value="NZ_CP040078.1"/>
</dbReference>
<dbReference type="EMBL" id="CP040078">
    <property type="protein sequence ID" value="QCP52662.1"/>
    <property type="molecule type" value="Genomic_DNA"/>
</dbReference>
<dbReference type="PROSITE" id="PS50109">
    <property type="entry name" value="HIS_KIN"/>
    <property type="match status" value="1"/>
</dbReference>
<feature type="domain" description="PAC" evidence="9">
    <location>
        <begin position="500"/>
        <end position="551"/>
    </location>
</feature>
<feature type="compositionally biased region" description="Basic and acidic residues" evidence="6">
    <location>
        <begin position="805"/>
        <end position="814"/>
    </location>
</feature>
<dbReference type="PANTHER" id="PTHR43304:SF1">
    <property type="entry name" value="PAC DOMAIN-CONTAINING PROTEIN"/>
    <property type="match status" value="1"/>
</dbReference>
<dbReference type="EC" id="2.7.13.3" evidence="2"/>
<dbReference type="SMART" id="SM00065">
    <property type="entry name" value="GAF"/>
    <property type="match status" value="1"/>
</dbReference>
<keyword evidence="11" id="KW-1185">Reference proteome</keyword>
<dbReference type="PRINTS" id="PR00344">
    <property type="entry name" value="BCTRLSENSOR"/>
</dbReference>
<dbReference type="Pfam" id="PF13185">
    <property type="entry name" value="GAF_2"/>
    <property type="match status" value="1"/>
</dbReference>
<feature type="domain" description="PAC" evidence="9">
    <location>
        <begin position="74"/>
        <end position="126"/>
    </location>
</feature>
<evidence type="ECO:0000256" key="1">
    <source>
        <dbReference type="ARBA" id="ARBA00000085"/>
    </source>
</evidence>
<dbReference type="Gene3D" id="3.30.565.10">
    <property type="entry name" value="Histidine kinase-like ATPase, C-terminal domain"/>
    <property type="match status" value="1"/>
</dbReference>
<dbReference type="SUPFAM" id="SSF55781">
    <property type="entry name" value="GAF domain-like"/>
    <property type="match status" value="1"/>
</dbReference>
<feature type="domain" description="PAS" evidence="8">
    <location>
        <begin position="1"/>
        <end position="71"/>
    </location>
</feature>
<dbReference type="InterPro" id="IPR013655">
    <property type="entry name" value="PAS_fold_3"/>
</dbReference>
<dbReference type="InterPro" id="IPR000700">
    <property type="entry name" value="PAS-assoc_C"/>
</dbReference>
<sequence length="814" mass="90331">MDNELGCTVDALPGLVWTALPDGRIEFVNRRWCEYTGLSVEQAAGEGWQTAFHPDDRRALLEAWETVVASGERGEAEARMRRFDGTYRWFVCRASPITDVAGEIVKWCGINSDIEDRKQTEAALRAQEQRFELIVDSLPTRVILFGPDGDVLHANRHTLEYSGVTIEELKKWKTNGLTHPDDREAVIARFRASLSTGEPYEGESRHRRADGIYRWFRVQGFPLRDNEGRIVLWYFLQTDIDDRKRAEALLAGENRLLEMVATGLPLPTVLDDLCRLVEEIASDCLCRVSFRDAHDTACRHLGSPGLPKRFLPPPGVRAASRDSGPLGMAVSLKAQVIVPDVASDARWTKAWRERSLAHGLRSCWATPILSRTNELLGTFTIFRADPGNPTPFQRDLIGQFTHIASIAIERAHSIAARQDADERLRQSAALMAKVEQLSSSGSFCWRPETGSITWSEQLYRIFRIEPGVPITMDMIAARCHPGDRHLLNEMIGLAQEGNDLEFEHRLLLPDGSVRCIHIQAHATRDPQGLLDYIGAAQDITERRESEDALLALRAELAHLSRVNSHSVLAASIAHEINQPLAGIVTNASTGLRMLSAEPPNVEGAIETVRRTIRDGHRASEVMTRLRALFSKKAVTTDAVDLVEATHEVVELLRDEIRNKRIVLHLKAGDDLPTVTGDRVQLQQVVLNLLLNAVDAMNGVDDRPRQMLVSIERDDGDGVRLAVTDSGVGFDPQHASMLFDPFSTTKREGMGIGLSVSRRIIESHGGYLWASSNADHGATFTFSIPRSADSITSSDQSAPTGQSAHADAEQAERSR</sequence>
<dbReference type="SUPFAM" id="SSF55874">
    <property type="entry name" value="ATPase domain of HSP90 chaperone/DNA topoisomerase II/histidine kinase"/>
    <property type="match status" value="1"/>
</dbReference>
<feature type="compositionally biased region" description="Polar residues" evidence="6">
    <location>
        <begin position="788"/>
        <end position="802"/>
    </location>
</feature>
<dbReference type="InterPro" id="IPR001610">
    <property type="entry name" value="PAC"/>
</dbReference>
<protein>
    <recommendedName>
        <fullName evidence="2">histidine kinase</fullName>
        <ecNumber evidence="2">2.7.13.3</ecNumber>
    </recommendedName>
</protein>
<dbReference type="InterPro" id="IPR003594">
    <property type="entry name" value="HATPase_dom"/>
</dbReference>
<dbReference type="InterPro" id="IPR029016">
    <property type="entry name" value="GAF-like_dom_sf"/>
</dbReference>
<comment type="catalytic activity">
    <reaction evidence="1">
        <text>ATP + protein L-histidine = ADP + protein N-phospho-L-histidine.</text>
        <dbReference type="EC" id="2.7.13.3"/>
    </reaction>
</comment>
<keyword evidence="3" id="KW-0597">Phosphoprotein</keyword>
<feature type="region of interest" description="Disordered" evidence="6">
    <location>
        <begin position="788"/>
        <end position="814"/>
    </location>
</feature>
<dbReference type="Proteomes" id="UP000298656">
    <property type="component" value="Chromosome 2"/>
</dbReference>
<dbReference type="PANTHER" id="PTHR43304">
    <property type="entry name" value="PHYTOCHROME-LIKE PROTEIN CPH1"/>
    <property type="match status" value="1"/>
</dbReference>
<dbReference type="InterPro" id="IPR003661">
    <property type="entry name" value="HisK_dim/P_dom"/>
</dbReference>
<feature type="domain" description="Histidine kinase" evidence="7">
    <location>
        <begin position="571"/>
        <end position="787"/>
    </location>
</feature>
<dbReference type="SMART" id="SM00091">
    <property type="entry name" value="PAS"/>
    <property type="match status" value="3"/>
</dbReference>